<evidence type="ECO:0000313" key="2">
    <source>
        <dbReference type="Proteomes" id="UP000094669"/>
    </source>
</evidence>
<sequence>METPFVNVLSPRGQRTEDRRVRFAHARQKLPDLGNVTEVEERSPVTQEFFSGTWKLRSSMFCPQSSVFCPLKDRIPQY</sequence>
<reference evidence="1" key="1">
    <citation type="submission" date="2018-01" db="EMBL/GenBank/DDBJ databases">
        <title>Genomic characterization of Leptospira inadai serogroup Lyme isolated from captured rat in Brazil and comparative analysis with human reference strain.</title>
        <authorList>
            <person name="Moreno L.Z."/>
            <person name="Loureiro A.P."/>
            <person name="Miraglia F."/>
            <person name="Kremer F.S."/>
            <person name="Eslabao M.R."/>
            <person name="Dellagostin O.A."/>
            <person name="Lilenbaum W."/>
            <person name="Moreno A.M."/>
        </authorList>
    </citation>
    <scope>NUCLEOTIDE SEQUENCE [LARGE SCALE GENOMIC DNA]</scope>
    <source>
        <strain evidence="1">M34/99</strain>
    </source>
</reference>
<gene>
    <name evidence="1" type="ORF">BES34_016845</name>
</gene>
<organism evidence="1 2">
    <name type="scientific">Leptospira inadai serovar Lyme</name>
    <dbReference type="NCBI Taxonomy" id="293084"/>
    <lineage>
        <taxon>Bacteria</taxon>
        <taxon>Pseudomonadati</taxon>
        <taxon>Spirochaetota</taxon>
        <taxon>Spirochaetia</taxon>
        <taxon>Leptospirales</taxon>
        <taxon>Leptospiraceae</taxon>
        <taxon>Leptospira</taxon>
    </lineage>
</organism>
<comment type="caution">
    <text evidence="1">The sequence shown here is derived from an EMBL/GenBank/DDBJ whole genome shotgun (WGS) entry which is preliminary data.</text>
</comment>
<dbReference type="Proteomes" id="UP000094669">
    <property type="component" value="Unassembled WGS sequence"/>
</dbReference>
<protein>
    <submittedName>
        <fullName evidence="1">Uncharacterized protein</fullName>
    </submittedName>
</protein>
<name>A0ABX4YF17_9LEPT</name>
<keyword evidence="2" id="KW-1185">Reference proteome</keyword>
<proteinExistence type="predicted"/>
<accession>A0ABX4YF17</accession>
<evidence type="ECO:0000313" key="1">
    <source>
        <dbReference type="EMBL" id="PNV73580.1"/>
    </source>
</evidence>
<dbReference type="EMBL" id="MCRM02000022">
    <property type="protein sequence ID" value="PNV73580.1"/>
    <property type="molecule type" value="Genomic_DNA"/>
</dbReference>